<feature type="compositionally biased region" description="Polar residues" evidence="4">
    <location>
        <begin position="961"/>
        <end position="973"/>
    </location>
</feature>
<dbReference type="SMART" id="SM00360">
    <property type="entry name" value="RRM"/>
    <property type="match status" value="1"/>
</dbReference>
<feature type="region of interest" description="Disordered" evidence="4">
    <location>
        <begin position="448"/>
        <end position="469"/>
    </location>
</feature>
<sequence length="987" mass="108118">MRCCPATSPLACYATVSTDERASADTSGAHATASTNCTSRSPFPSACRAMFATAASSDRSQSACIANVFGATCTSSKASVAPEILSPSSPPPWPPAQSEFPEGKNYRVLFDHAIDKDRDGQIRLLIEKLRELGADQGKEPRVKGKGKGKEVLLRYEGEEAKVRRLPTLRPARTEFVVAKYEYDANSTGPPPPTSVLILGVSPLTANHHLRRHFQAHGTIASFEPQIDKANGGALGIVFIKYSSHEEAQRCVEKEHGKRLALGIGGSDGEEIKVVFDGEGKKLKAVMAELDERRRQEREEKKRKEKEKLKEANSVLAKSTPSTSASQTPAQGVNPWRNNLLRQPQQGLRAPPHAHLPMRPQGSHSLSNSPMPHGASPHPNGNVNGPRGLPTAPARVRRPPAALVRARIMSSKAAPPTGHIRPPMHYPQSFSAVPSHPRGLRSELLLEDRDVPSPFPPSRSPSPIARRPGQSLRNARLKEHEAVVEELAKNGFEHVTIEGHGAQLSGAIREEDVRQFFVGFKLDKILRDSSGWFVTFQTGDSARRAAMVLSSGARTLAHHSVHVSVHAPPALPSSAVKVRWDDAELVEQAEKIILKDLWAMLEKDVMDRVVGSEVRRLVSDDKAKRVSKISGILEERIDGHNVEVPDAAEPKPYDRAGLKGLSFRKQKKRIREETKAVTPPAMAVEHEIPEEAEVERPKKKPKKSIPKKVVEVEDIESEDEDDMVAAVIAANDISRKRAMSEVSEVEEPVKKKAKTQLEDDKEPILSVQMKKAKKPTKKSTKAIVEEVVHKVLPDELDFEVPVVAQVRVTPGYESSLSPPASPMLIPKISVHLAPPLDPIAEGICQDDEDLYFAKLALSRMLFGEAATPRPPSPGLGVPPPLREHKTGSARTEGYYKISHAEKSAYVAQYASRTQVDEVTPEIEAPQPTITSSRSNRANARRRAQGLEEMNQVQRAMALSKGESATTDSVKFNQQTRKKPSALRSLADP</sequence>
<evidence type="ECO:0000259" key="5">
    <source>
        <dbReference type="PROSITE" id="PS50102"/>
    </source>
</evidence>
<feature type="region of interest" description="Disordered" evidence="4">
    <location>
        <begin position="412"/>
        <end position="435"/>
    </location>
</feature>
<feature type="compositionally biased region" description="Low complexity" evidence="4">
    <location>
        <begin position="318"/>
        <end position="330"/>
    </location>
</feature>
<feature type="region of interest" description="Disordered" evidence="4">
    <location>
        <begin position="916"/>
        <end position="987"/>
    </location>
</feature>
<comment type="caution">
    <text evidence="6">The sequence shown here is derived from an EMBL/GenBank/DDBJ whole genome shotgun (WGS) entry which is preliminary data.</text>
</comment>
<dbReference type="InterPro" id="IPR000504">
    <property type="entry name" value="RRM_dom"/>
</dbReference>
<dbReference type="GO" id="GO:0032259">
    <property type="term" value="P:methylation"/>
    <property type="evidence" value="ECO:0007669"/>
    <property type="project" value="UniProtKB-KW"/>
</dbReference>
<dbReference type="Gene3D" id="3.30.70.330">
    <property type="match status" value="1"/>
</dbReference>
<proteinExistence type="predicted"/>
<dbReference type="InterPro" id="IPR012677">
    <property type="entry name" value="Nucleotide-bd_a/b_plait_sf"/>
</dbReference>
<keyword evidence="1" id="KW-0677">Repeat</keyword>
<dbReference type="SMART" id="SM01291">
    <property type="entry name" value="N-SET"/>
    <property type="match status" value="1"/>
</dbReference>
<dbReference type="AlphaFoldDB" id="A0A1C7MID4"/>
<dbReference type="InterPro" id="IPR024657">
    <property type="entry name" value="COMPASS_Set1_N-SET"/>
</dbReference>
<dbReference type="Proteomes" id="UP000092993">
    <property type="component" value="Unassembled WGS sequence"/>
</dbReference>
<dbReference type="OMA" id="EERIDGH"/>
<dbReference type="InterPro" id="IPR035979">
    <property type="entry name" value="RBD_domain_sf"/>
</dbReference>
<organism evidence="6 7">
    <name type="scientific">Grifola frondosa</name>
    <name type="common">Maitake</name>
    <name type="synonym">Polyporus frondosus</name>
    <dbReference type="NCBI Taxonomy" id="5627"/>
    <lineage>
        <taxon>Eukaryota</taxon>
        <taxon>Fungi</taxon>
        <taxon>Dikarya</taxon>
        <taxon>Basidiomycota</taxon>
        <taxon>Agaricomycotina</taxon>
        <taxon>Agaricomycetes</taxon>
        <taxon>Polyporales</taxon>
        <taxon>Grifolaceae</taxon>
        <taxon>Grifola</taxon>
    </lineage>
</organism>
<evidence type="ECO:0000256" key="4">
    <source>
        <dbReference type="SAM" id="MobiDB-lite"/>
    </source>
</evidence>
<dbReference type="STRING" id="5627.A0A1C7MID4"/>
<evidence type="ECO:0000256" key="3">
    <source>
        <dbReference type="PROSITE-ProRule" id="PRU00176"/>
    </source>
</evidence>
<protein>
    <submittedName>
        <fullName evidence="6">Histone-lysine N-methyltransferase, H3 lysine-4 specific</fullName>
    </submittedName>
</protein>
<keyword evidence="6" id="KW-0808">Transferase</keyword>
<dbReference type="EMBL" id="LUGG01000003">
    <property type="protein sequence ID" value="OBZ76711.1"/>
    <property type="molecule type" value="Genomic_DNA"/>
</dbReference>
<keyword evidence="6" id="KW-0489">Methyltransferase</keyword>
<keyword evidence="2 3" id="KW-0694">RNA-binding</keyword>
<gene>
    <name evidence="6" type="primary">SET1</name>
    <name evidence="6" type="ORF">A0H81_03229</name>
</gene>
<dbReference type="PROSITE" id="PS50102">
    <property type="entry name" value="RRM"/>
    <property type="match status" value="1"/>
</dbReference>
<feature type="compositionally biased region" description="Basic and acidic residues" evidence="4">
    <location>
        <begin position="291"/>
        <end position="310"/>
    </location>
</feature>
<dbReference type="PANTHER" id="PTHR24012">
    <property type="entry name" value="RNA BINDING PROTEIN"/>
    <property type="match status" value="1"/>
</dbReference>
<evidence type="ECO:0000256" key="1">
    <source>
        <dbReference type="ARBA" id="ARBA00022737"/>
    </source>
</evidence>
<feature type="compositionally biased region" description="Polar residues" evidence="4">
    <location>
        <begin position="335"/>
        <end position="345"/>
    </location>
</feature>
<dbReference type="GO" id="GO:0003723">
    <property type="term" value="F:RNA binding"/>
    <property type="evidence" value="ECO:0007669"/>
    <property type="project" value="UniProtKB-UniRule"/>
</dbReference>
<feature type="compositionally biased region" description="Pro residues" evidence="4">
    <location>
        <begin position="867"/>
        <end position="879"/>
    </location>
</feature>
<dbReference type="OrthoDB" id="308383at2759"/>
<keyword evidence="7" id="KW-1185">Reference proteome</keyword>
<dbReference type="Pfam" id="PF00076">
    <property type="entry name" value="RRM_1"/>
    <property type="match status" value="1"/>
</dbReference>
<reference evidence="6 7" key="1">
    <citation type="submission" date="2016-03" db="EMBL/GenBank/DDBJ databases">
        <title>Whole genome sequencing of Grifola frondosa 9006-11.</title>
        <authorList>
            <person name="Min B."/>
            <person name="Park H."/>
            <person name="Kim J.-G."/>
            <person name="Cho H."/>
            <person name="Oh Y.-L."/>
            <person name="Kong W.-S."/>
            <person name="Choi I.-G."/>
        </authorList>
    </citation>
    <scope>NUCLEOTIDE SEQUENCE [LARGE SCALE GENOMIC DNA]</scope>
    <source>
        <strain evidence="6 7">9006-11</strain>
    </source>
</reference>
<evidence type="ECO:0000256" key="2">
    <source>
        <dbReference type="ARBA" id="ARBA00022884"/>
    </source>
</evidence>
<dbReference type="Pfam" id="PF11764">
    <property type="entry name" value="N-SET"/>
    <property type="match status" value="1"/>
</dbReference>
<accession>A0A1C7MID4</accession>
<feature type="region of interest" description="Disordered" evidence="4">
    <location>
        <begin position="864"/>
        <end position="888"/>
    </location>
</feature>
<feature type="region of interest" description="Disordered" evidence="4">
    <location>
        <begin position="291"/>
        <end position="395"/>
    </location>
</feature>
<evidence type="ECO:0000313" key="6">
    <source>
        <dbReference type="EMBL" id="OBZ76711.1"/>
    </source>
</evidence>
<dbReference type="GO" id="GO:0008168">
    <property type="term" value="F:methyltransferase activity"/>
    <property type="evidence" value="ECO:0007669"/>
    <property type="project" value="UniProtKB-KW"/>
</dbReference>
<name>A0A1C7MID4_GRIFR</name>
<feature type="domain" description="RRM" evidence="5">
    <location>
        <begin position="193"/>
        <end position="278"/>
    </location>
</feature>
<dbReference type="SUPFAM" id="SSF54928">
    <property type="entry name" value="RNA-binding domain, RBD"/>
    <property type="match status" value="1"/>
</dbReference>
<evidence type="ECO:0000313" key="7">
    <source>
        <dbReference type="Proteomes" id="UP000092993"/>
    </source>
</evidence>